<dbReference type="RefSeq" id="WP_264544797.1">
    <property type="nucleotide sequence ID" value="NZ_BAABIP010000014.1"/>
</dbReference>
<dbReference type="InterPro" id="IPR005625">
    <property type="entry name" value="PepSY-ass_TM"/>
</dbReference>
<feature type="transmembrane region" description="Helical" evidence="1">
    <location>
        <begin position="155"/>
        <end position="179"/>
    </location>
</feature>
<name>A0ABP8ZUS9_9FLAO</name>
<comment type="caution">
    <text evidence="2">The sequence shown here is derived from an EMBL/GenBank/DDBJ whole genome shotgun (WGS) entry which is preliminary data.</text>
</comment>
<evidence type="ECO:0000256" key="1">
    <source>
        <dbReference type="SAM" id="Phobius"/>
    </source>
</evidence>
<protein>
    <submittedName>
        <fullName evidence="2">PepSY-associated TM helix domain-containing protein</fullName>
    </submittedName>
</protein>
<evidence type="ECO:0000313" key="2">
    <source>
        <dbReference type="EMBL" id="GAA4766824.1"/>
    </source>
</evidence>
<proteinExistence type="predicted"/>
<dbReference type="PANTHER" id="PTHR34219">
    <property type="entry name" value="IRON-REGULATED INNER MEMBRANE PROTEIN-RELATED"/>
    <property type="match status" value="1"/>
</dbReference>
<dbReference type="Proteomes" id="UP001500141">
    <property type="component" value="Unassembled WGS sequence"/>
</dbReference>
<dbReference type="Pfam" id="PF03929">
    <property type="entry name" value="PepSY_TM"/>
    <property type="match status" value="1"/>
</dbReference>
<reference evidence="3" key="1">
    <citation type="journal article" date="2019" name="Int. J. Syst. Evol. Microbiol.">
        <title>The Global Catalogue of Microorganisms (GCM) 10K type strain sequencing project: providing services to taxonomists for standard genome sequencing and annotation.</title>
        <authorList>
            <consortium name="The Broad Institute Genomics Platform"/>
            <consortium name="The Broad Institute Genome Sequencing Center for Infectious Disease"/>
            <person name="Wu L."/>
            <person name="Ma J."/>
        </authorList>
    </citation>
    <scope>NUCLEOTIDE SEQUENCE [LARGE SCALE GENOMIC DNA]</scope>
    <source>
        <strain evidence="3">JCM 18198</strain>
    </source>
</reference>
<organism evidence="2 3">
    <name type="scientific">Flavobacterium hankyongi</name>
    <dbReference type="NCBI Taxonomy" id="1176532"/>
    <lineage>
        <taxon>Bacteria</taxon>
        <taxon>Pseudomonadati</taxon>
        <taxon>Bacteroidota</taxon>
        <taxon>Flavobacteriia</taxon>
        <taxon>Flavobacteriales</taxon>
        <taxon>Flavobacteriaceae</taxon>
        <taxon>Flavobacterium</taxon>
    </lineage>
</organism>
<keyword evidence="1" id="KW-0812">Transmembrane</keyword>
<feature type="transmembrane region" description="Helical" evidence="1">
    <location>
        <begin position="211"/>
        <end position="242"/>
    </location>
</feature>
<keyword evidence="1" id="KW-0472">Membrane</keyword>
<gene>
    <name evidence="2" type="ORF">GCM10023230_15680</name>
</gene>
<sequence>MKKKSIKKKIGKLHLWFGLTIGVFVFIISLTGALYAFQAEITNYLREDVIYHEEKNIQTKSVLPLKVLEKKVNEYTKEKYPVHWVNVPIDKNLSYIFYYYEHNPKAWNYFDEYVIYKSVYVNPFTGKVLGEYDETLDFFNIVKSIHYSFLLKTEWGAYICGIPTLIFVFMLISGIILWWPKNKAARKQRFWFNWENVKNWKRKNYDLHNILGFYASFLALIVAITGLFYSFFFIQAGIYFIFSGGSTVFPDFSNITTKAPIELKTETTLDKIGKKVEELYPTAYGYSLDFGHKHIDDHEHPNYSVFIKQLSYSYHVNHSLIFDENSGELLLVHDHKEKNMGEKAIAANYDTHIGAIWGLPGKILAFVLSLICASLPITGFLVWWGRRNKKK</sequence>
<keyword evidence="1" id="KW-1133">Transmembrane helix</keyword>
<keyword evidence="3" id="KW-1185">Reference proteome</keyword>
<evidence type="ECO:0000313" key="3">
    <source>
        <dbReference type="Proteomes" id="UP001500141"/>
    </source>
</evidence>
<accession>A0ABP8ZUS9</accession>
<feature type="transmembrane region" description="Helical" evidence="1">
    <location>
        <begin position="12"/>
        <end position="37"/>
    </location>
</feature>
<dbReference type="EMBL" id="BAABIP010000014">
    <property type="protein sequence ID" value="GAA4766824.1"/>
    <property type="molecule type" value="Genomic_DNA"/>
</dbReference>
<feature type="transmembrane region" description="Helical" evidence="1">
    <location>
        <begin position="363"/>
        <end position="384"/>
    </location>
</feature>